<dbReference type="EMBL" id="BEGY01000040">
    <property type="protein sequence ID" value="GAX79233.1"/>
    <property type="molecule type" value="Genomic_DNA"/>
</dbReference>
<evidence type="ECO:0000256" key="3">
    <source>
        <dbReference type="ARBA" id="ARBA00022679"/>
    </source>
</evidence>
<comment type="caution">
    <text evidence="7">The sequence shown here is derived from an EMBL/GenBank/DDBJ whole genome shotgun (WGS) entry which is preliminary data.</text>
</comment>
<gene>
    <name evidence="7" type="ORF">CEUSTIGMA_g6673.t1</name>
</gene>
<dbReference type="CDD" id="cd00609">
    <property type="entry name" value="AAT_like"/>
    <property type="match status" value="1"/>
</dbReference>
<evidence type="ECO:0000313" key="7">
    <source>
        <dbReference type="EMBL" id="GAX79233.1"/>
    </source>
</evidence>
<reference evidence="7 8" key="1">
    <citation type="submission" date="2017-08" db="EMBL/GenBank/DDBJ databases">
        <title>Acidophilic green algal genome provides insights into adaptation to an acidic environment.</title>
        <authorList>
            <person name="Hirooka S."/>
            <person name="Hirose Y."/>
            <person name="Kanesaki Y."/>
            <person name="Higuchi S."/>
            <person name="Fujiwara T."/>
            <person name="Onuma R."/>
            <person name="Era A."/>
            <person name="Ohbayashi R."/>
            <person name="Uzuka A."/>
            <person name="Nozaki H."/>
            <person name="Yoshikawa H."/>
            <person name="Miyagishima S.Y."/>
        </authorList>
    </citation>
    <scope>NUCLEOTIDE SEQUENCE [LARGE SCALE GENOMIC DNA]</scope>
    <source>
        <strain evidence="7 8">NIES-2499</strain>
    </source>
</reference>
<keyword evidence="2" id="KW-0032">Aminotransferase</keyword>
<protein>
    <recommendedName>
        <fullName evidence="6">Aminotransferase class I/classII large domain-containing protein</fullName>
    </recommendedName>
</protein>
<organism evidence="7 8">
    <name type="scientific">Chlamydomonas eustigma</name>
    <dbReference type="NCBI Taxonomy" id="1157962"/>
    <lineage>
        <taxon>Eukaryota</taxon>
        <taxon>Viridiplantae</taxon>
        <taxon>Chlorophyta</taxon>
        <taxon>core chlorophytes</taxon>
        <taxon>Chlorophyceae</taxon>
        <taxon>CS clade</taxon>
        <taxon>Chlamydomonadales</taxon>
        <taxon>Chlamydomonadaceae</taxon>
        <taxon>Chlamydomonas</taxon>
    </lineage>
</organism>
<dbReference type="Gene3D" id="3.40.640.10">
    <property type="entry name" value="Type I PLP-dependent aspartate aminotransferase-like (Major domain)"/>
    <property type="match status" value="1"/>
</dbReference>
<evidence type="ECO:0000256" key="2">
    <source>
        <dbReference type="ARBA" id="ARBA00022576"/>
    </source>
</evidence>
<dbReference type="STRING" id="1157962.A0A250X833"/>
<dbReference type="Proteomes" id="UP000232323">
    <property type="component" value="Unassembled WGS sequence"/>
</dbReference>
<dbReference type="InterPro" id="IPR015421">
    <property type="entry name" value="PyrdxlP-dep_Trfase_major"/>
</dbReference>
<feature type="domain" description="Aminotransferase class I/classII large" evidence="6">
    <location>
        <begin position="132"/>
        <end position="494"/>
    </location>
</feature>
<dbReference type="PANTHER" id="PTHR43144">
    <property type="entry name" value="AMINOTRANSFERASE"/>
    <property type="match status" value="1"/>
</dbReference>
<proteinExistence type="inferred from homology"/>
<name>A0A250X833_9CHLO</name>
<dbReference type="InterPro" id="IPR015422">
    <property type="entry name" value="PyrdxlP-dep_Trfase_small"/>
</dbReference>
<evidence type="ECO:0000256" key="4">
    <source>
        <dbReference type="ARBA" id="ARBA00022898"/>
    </source>
</evidence>
<dbReference type="FunFam" id="3.40.640.10:FF:000099">
    <property type="entry name" value="LL-diaminopimelate aminotransferase, chloroplastic"/>
    <property type="match status" value="1"/>
</dbReference>
<dbReference type="OrthoDB" id="7042322at2759"/>
<dbReference type="Gene3D" id="3.90.1150.10">
    <property type="entry name" value="Aspartate Aminotransferase, domain 1"/>
    <property type="match status" value="1"/>
</dbReference>
<dbReference type="InterPro" id="IPR015424">
    <property type="entry name" value="PyrdxlP-dep_Trfase"/>
</dbReference>
<evidence type="ECO:0000256" key="1">
    <source>
        <dbReference type="ARBA" id="ARBA00001933"/>
    </source>
</evidence>
<dbReference type="InterPro" id="IPR019942">
    <property type="entry name" value="DapL/ALD1"/>
</dbReference>
<evidence type="ECO:0000259" key="6">
    <source>
        <dbReference type="Pfam" id="PF00155"/>
    </source>
</evidence>
<comment type="similarity">
    <text evidence="5">Belongs to the class-I pyridoxal-phosphate-dependent aminotransferase family. LL-diaminopimelate aminotransferase subfamily.</text>
</comment>
<keyword evidence="3" id="KW-0808">Transferase</keyword>
<dbReference type="InterPro" id="IPR004839">
    <property type="entry name" value="Aminotransferase_I/II_large"/>
</dbReference>
<accession>A0A250X833</accession>
<keyword evidence="4" id="KW-0663">Pyridoxal phosphate</keyword>
<dbReference type="GO" id="GO:0030170">
    <property type="term" value="F:pyridoxal phosphate binding"/>
    <property type="evidence" value="ECO:0007669"/>
    <property type="project" value="InterPro"/>
</dbReference>
<dbReference type="GO" id="GO:0008483">
    <property type="term" value="F:transaminase activity"/>
    <property type="evidence" value="ECO:0007669"/>
    <property type="project" value="UniProtKB-KW"/>
</dbReference>
<keyword evidence="8" id="KW-1185">Reference proteome</keyword>
<dbReference type="NCBIfam" id="TIGR03542">
    <property type="entry name" value="DAPAT_plant"/>
    <property type="match status" value="1"/>
</dbReference>
<dbReference type="HAMAP" id="MF_01642">
    <property type="entry name" value="DapL_aminotrans_1"/>
    <property type="match status" value="1"/>
</dbReference>
<sequence length="500" mass="55089">MYFFPVMITSDALQGIPTYLPKYQPALAVFTCQTHKSSCYRLSKRFIPGSTSTEQWRHYIAMALNMNTMRNSNSKMMRSSRTCVVVRSVAAVERGTVNVQRNENFAKLRAGYLFPEIARRRRAHQDANPDAKVISLGIGDTTEPLPQYIADAMAKAAAGMANREGYSGYGAEQGQGSLREALANTFYPNLRVPDEIFVSDGSKCDIARIQMMFGAKATVAVQDPSYPVYVDTSVMMGMTGEYNNAGFDNIVYMECKPENNFFPDLSKMPRTDIIFFCSPNNPTGAAATRAQLTELVNFAKKNGSILVFDAAYALYITNPDCPRSIFEIPGAEEVAIETCSFSKYAGFTGVRLGWTVVPKALKYADGTPVWNDWNRMMTTCFNGASNIVQAGGLACLQPEGYKEMISLIEFYKENATILLAAFKEMGFKVYGGNDAPYVWVGFPGKASWDVFAEILQKCDIVTTPGSGFGPAGEGFVRASAFGSRENILEAVRRFKVAFGK</sequence>
<evidence type="ECO:0000256" key="5">
    <source>
        <dbReference type="ARBA" id="ARBA00061511"/>
    </source>
</evidence>
<evidence type="ECO:0000313" key="8">
    <source>
        <dbReference type="Proteomes" id="UP000232323"/>
    </source>
</evidence>
<dbReference type="Pfam" id="PF00155">
    <property type="entry name" value="Aminotran_1_2"/>
    <property type="match status" value="1"/>
</dbReference>
<comment type="cofactor">
    <cofactor evidence="1">
        <name>pyridoxal 5'-phosphate</name>
        <dbReference type="ChEBI" id="CHEBI:597326"/>
    </cofactor>
</comment>
<dbReference type="AlphaFoldDB" id="A0A250X833"/>
<dbReference type="GO" id="GO:0009862">
    <property type="term" value="P:systemic acquired resistance, salicylic acid mediated signaling pathway"/>
    <property type="evidence" value="ECO:0007669"/>
    <property type="project" value="UniProtKB-ARBA"/>
</dbReference>
<dbReference type="SUPFAM" id="SSF53383">
    <property type="entry name" value="PLP-dependent transferases"/>
    <property type="match status" value="1"/>
</dbReference>